<comment type="catalytic activity">
    <reaction evidence="7 8 9">
        <text>alpha-D-glucose 6-phosphate = beta-D-fructose 6-phosphate</text>
        <dbReference type="Rhea" id="RHEA:11816"/>
        <dbReference type="ChEBI" id="CHEBI:57634"/>
        <dbReference type="ChEBI" id="CHEBI:58225"/>
        <dbReference type="EC" id="5.3.1.9"/>
    </reaction>
</comment>
<accession>A0A449BKU6</accession>
<dbReference type="PROSITE" id="PS00765">
    <property type="entry name" value="P_GLUCOSE_ISOMERASE_1"/>
    <property type="match status" value="1"/>
</dbReference>
<dbReference type="EC" id="5.3.1.9" evidence="8"/>
<dbReference type="InterPro" id="IPR046348">
    <property type="entry name" value="SIS_dom_sf"/>
</dbReference>
<keyword evidence="6 8" id="KW-0413">Isomerase</keyword>
<dbReference type="HAMAP" id="MF_00473">
    <property type="entry name" value="G6P_isomerase"/>
    <property type="match status" value="1"/>
</dbReference>
<dbReference type="STRING" id="1408416.GCA_000702765_01314"/>
<organism evidence="10 11">
    <name type="scientific">Acholeplasma hippikon</name>
    <dbReference type="NCBI Taxonomy" id="264636"/>
    <lineage>
        <taxon>Bacteria</taxon>
        <taxon>Bacillati</taxon>
        <taxon>Mycoplasmatota</taxon>
        <taxon>Mollicutes</taxon>
        <taxon>Acholeplasmatales</taxon>
        <taxon>Acholeplasmataceae</taxon>
        <taxon>Acholeplasma</taxon>
    </lineage>
</organism>
<evidence type="ECO:0000256" key="9">
    <source>
        <dbReference type="RuleBase" id="RU000612"/>
    </source>
</evidence>
<evidence type="ECO:0000256" key="7">
    <source>
        <dbReference type="ARBA" id="ARBA00029321"/>
    </source>
</evidence>
<dbReference type="CDD" id="cd05015">
    <property type="entry name" value="SIS_PGI_1"/>
    <property type="match status" value="1"/>
</dbReference>
<protein>
    <recommendedName>
        <fullName evidence="8">Glucose-6-phosphate isomerase</fullName>
        <shortName evidence="8">GPI</shortName>
        <ecNumber evidence="8">5.3.1.9</ecNumber>
    </recommendedName>
    <alternativeName>
        <fullName evidence="8">Phosphoglucose isomerase</fullName>
        <shortName evidence="8">PGI</shortName>
    </alternativeName>
    <alternativeName>
        <fullName evidence="8">Phosphohexose isomerase</fullName>
        <shortName evidence="8">PHI</shortName>
    </alternativeName>
</protein>
<dbReference type="InterPro" id="IPR018189">
    <property type="entry name" value="Phosphoglucose_isomerase_CS"/>
</dbReference>
<dbReference type="FunFam" id="3.40.50.10490:FF:000015">
    <property type="entry name" value="Glucose-6-phosphate isomerase"/>
    <property type="match status" value="1"/>
</dbReference>
<evidence type="ECO:0000256" key="6">
    <source>
        <dbReference type="ARBA" id="ARBA00023235"/>
    </source>
</evidence>
<dbReference type="Gene3D" id="3.40.50.10490">
    <property type="entry name" value="Glucose-6-phosphate isomerase like protein, domain 1"/>
    <property type="match status" value="2"/>
</dbReference>
<evidence type="ECO:0000313" key="11">
    <source>
        <dbReference type="Proteomes" id="UP000290909"/>
    </source>
</evidence>
<sequence length="438" mass="49440">MSLKIDIKKAQQFLDKKVTILQPRVNEVHKMIKEKTGLGNDFLGWLDLPYAYNKEEVERIYKLKEQFKNLDVLVVVGIGGSYLGAKAGLEFVKEPFKKSKPEIIFAGNHLSANYLKNLLKYLNKKNYAINVISKSGTTTEPAVAFRFLKQHIEAKYGVEEARRRIFATTDKARGALFQLATQEGYEKFVIEDNVGGRFSVLSAVGLLPFIFAGVDVKEILAGAQKAYDDAQDPDLKKNPAYLYAATRYALYESGKAVEYLVNYEPRLGFFAEWWKQLYGESEGKNGKGLLVNSASFTTDLHSLGQQIQDGQRIIFETVMQVKKTDKLAIPFDDADLDKLNYIAGKEVSYVNLQALLGTQMAHVDGNVPNILLTIDKMDAYHFGYLVYFFEIACAMSAYLLGVNPFDQPGVEAYKKNMFALLGKKWESLQQTQEKKQLN</sequence>
<dbReference type="GO" id="GO:0051156">
    <property type="term" value="P:glucose 6-phosphate metabolic process"/>
    <property type="evidence" value="ECO:0007669"/>
    <property type="project" value="TreeGrafter"/>
</dbReference>
<dbReference type="FunFam" id="3.40.50.10490:FF:000016">
    <property type="entry name" value="Glucose-6-phosphate isomerase"/>
    <property type="match status" value="1"/>
</dbReference>
<dbReference type="GO" id="GO:0006096">
    <property type="term" value="P:glycolytic process"/>
    <property type="evidence" value="ECO:0007669"/>
    <property type="project" value="UniProtKB-UniRule"/>
</dbReference>
<comment type="function">
    <text evidence="8">Catalyzes the reversible isomerization of glucose-6-phosphate to fructose-6-phosphate.</text>
</comment>
<gene>
    <name evidence="8 10" type="primary">pgi</name>
    <name evidence="10" type="ORF">NCTC10172_01138</name>
</gene>
<evidence type="ECO:0000313" key="10">
    <source>
        <dbReference type="EMBL" id="VEU83088.1"/>
    </source>
</evidence>
<dbReference type="PANTHER" id="PTHR11469">
    <property type="entry name" value="GLUCOSE-6-PHOSPHATE ISOMERASE"/>
    <property type="match status" value="1"/>
</dbReference>
<dbReference type="KEGG" id="ahk:NCTC10172_01138"/>
<dbReference type="InterPro" id="IPR035476">
    <property type="entry name" value="SIS_PGI_1"/>
</dbReference>
<feature type="active site" description="Proton donor" evidence="8">
    <location>
        <position position="280"/>
    </location>
</feature>
<evidence type="ECO:0000256" key="2">
    <source>
        <dbReference type="ARBA" id="ARBA00006604"/>
    </source>
</evidence>
<keyword evidence="3 8" id="KW-0312">Gluconeogenesis</keyword>
<dbReference type="GO" id="GO:0006094">
    <property type="term" value="P:gluconeogenesis"/>
    <property type="evidence" value="ECO:0007669"/>
    <property type="project" value="UniProtKB-UniRule"/>
</dbReference>
<dbReference type="InterPro" id="IPR035482">
    <property type="entry name" value="SIS_PGI_2"/>
</dbReference>
<name>A0A449BKU6_9MOLU</name>
<evidence type="ECO:0000256" key="3">
    <source>
        <dbReference type="ARBA" id="ARBA00022432"/>
    </source>
</evidence>
<dbReference type="PROSITE" id="PS00174">
    <property type="entry name" value="P_GLUCOSE_ISOMERASE_2"/>
    <property type="match status" value="1"/>
</dbReference>
<dbReference type="PANTHER" id="PTHR11469:SF1">
    <property type="entry name" value="GLUCOSE-6-PHOSPHATE ISOMERASE"/>
    <property type="match status" value="1"/>
</dbReference>
<dbReference type="GO" id="GO:0004347">
    <property type="term" value="F:glucose-6-phosphate isomerase activity"/>
    <property type="evidence" value="ECO:0007669"/>
    <property type="project" value="UniProtKB-UniRule"/>
</dbReference>
<dbReference type="GO" id="GO:0097367">
    <property type="term" value="F:carbohydrate derivative binding"/>
    <property type="evidence" value="ECO:0007669"/>
    <property type="project" value="InterPro"/>
</dbReference>
<reference evidence="10 11" key="1">
    <citation type="submission" date="2019-01" db="EMBL/GenBank/DDBJ databases">
        <authorList>
            <consortium name="Pathogen Informatics"/>
        </authorList>
    </citation>
    <scope>NUCLEOTIDE SEQUENCE [LARGE SCALE GENOMIC DNA]</scope>
    <source>
        <strain evidence="10 11">NCTC10172</strain>
    </source>
</reference>
<evidence type="ECO:0000256" key="8">
    <source>
        <dbReference type="HAMAP-Rule" id="MF_00473"/>
    </source>
</evidence>
<dbReference type="AlphaFoldDB" id="A0A449BKU6"/>
<evidence type="ECO:0000256" key="1">
    <source>
        <dbReference type="ARBA" id="ARBA00004926"/>
    </source>
</evidence>
<proteinExistence type="inferred from homology"/>
<dbReference type="InterPro" id="IPR001672">
    <property type="entry name" value="G6P_Isomerase"/>
</dbReference>
<feature type="active site" evidence="8">
    <location>
        <position position="414"/>
    </location>
</feature>
<dbReference type="SUPFAM" id="SSF53697">
    <property type="entry name" value="SIS domain"/>
    <property type="match status" value="1"/>
</dbReference>
<dbReference type="PROSITE" id="PS51463">
    <property type="entry name" value="P_GLUCOSE_ISOMERASE_3"/>
    <property type="match status" value="1"/>
</dbReference>
<comment type="caution">
    <text evidence="8">Lacks conserved residue(s) required for the propagation of feature annotation.</text>
</comment>
<keyword evidence="4 8" id="KW-0963">Cytoplasm</keyword>
<dbReference type="Proteomes" id="UP000290909">
    <property type="component" value="Chromosome"/>
</dbReference>
<dbReference type="PRINTS" id="PR00662">
    <property type="entry name" value="G6PISOMERASE"/>
</dbReference>
<dbReference type="UniPathway" id="UPA00138"/>
<dbReference type="GO" id="GO:0048029">
    <property type="term" value="F:monosaccharide binding"/>
    <property type="evidence" value="ECO:0007669"/>
    <property type="project" value="TreeGrafter"/>
</dbReference>
<dbReference type="GO" id="GO:0005829">
    <property type="term" value="C:cytosol"/>
    <property type="evidence" value="ECO:0007669"/>
    <property type="project" value="TreeGrafter"/>
</dbReference>
<comment type="subcellular location">
    <subcellularLocation>
        <location evidence="8">Cytoplasm</location>
    </subcellularLocation>
</comment>
<comment type="pathway">
    <text evidence="1 8 9">Carbohydrate degradation; glycolysis; D-glyceraldehyde 3-phosphate and glycerone phosphate from D-glucose: step 2/4.</text>
</comment>
<dbReference type="UniPathway" id="UPA00109">
    <property type="reaction ID" value="UER00181"/>
</dbReference>
<evidence type="ECO:0000256" key="4">
    <source>
        <dbReference type="ARBA" id="ARBA00022490"/>
    </source>
</evidence>
<keyword evidence="11" id="KW-1185">Reference proteome</keyword>
<comment type="similarity">
    <text evidence="2 8 9">Belongs to the GPI family.</text>
</comment>
<dbReference type="NCBIfam" id="NF010697">
    <property type="entry name" value="PRK14097.1"/>
    <property type="match status" value="1"/>
</dbReference>
<dbReference type="Pfam" id="PF00342">
    <property type="entry name" value="PGI"/>
    <property type="match status" value="1"/>
</dbReference>
<dbReference type="EMBL" id="LR215050">
    <property type="protein sequence ID" value="VEU83088.1"/>
    <property type="molecule type" value="Genomic_DNA"/>
</dbReference>
<dbReference type="CDD" id="cd05016">
    <property type="entry name" value="SIS_PGI_2"/>
    <property type="match status" value="1"/>
</dbReference>
<evidence type="ECO:0000256" key="5">
    <source>
        <dbReference type="ARBA" id="ARBA00023152"/>
    </source>
</evidence>
<keyword evidence="5 8" id="KW-0324">Glycolysis</keyword>
<comment type="pathway">
    <text evidence="8">Carbohydrate biosynthesis; gluconeogenesis.</text>
</comment>